<evidence type="ECO:0000313" key="2">
    <source>
        <dbReference type="Proteomes" id="UP000266673"/>
    </source>
</evidence>
<sequence length="232" mass="28267">MRLESERETLADGERYDILIQSLEQQYLDDHRNKDELQRLRRELYTTMQPQPPNKDYNISYYKKIPDAQFVETLADDGYFDIEINKLDDENDKNNLQYLRKKTFNIYNDAERDYYYVNLTNKEYQKVFDSKCLKIENVEDFVNKTIKKNVIYKLIRNIFHGDETAIRAACEMVKDINDDVYVIKFFKTLRRDISPGDFRNRFDKVLKDYFDEQSDEKRKNKKRNFDEKEEKE</sequence>
<accession>A0A397UL90</accession>
<dbReference type="AlphaFoldDB" id="A0A397UL90"/>
<name>A0A397UL90_9GLOM</name>
<organism evidence="1 2">
    <name type="scientific">Gigaspora rosea</name>
    <dbReference type="NCBI Taxonomy" id="44941"/>
    <lineage>
        <taxon>Eukaryota</taxon>
        <taxon>Fungi</taxon>
        <taxon>Fungi incertae sedis</taxon>
        <taxon>Mucoromycota</taxon>
        <taxon>Glomeromycotina</taxon>
        <taxon>Glomeromycetes</taxon>
        <taxon>Diversisporales</taxon>
        <taxon>Gigasporaceae</taxon>
        <taxon>Gigaspora</taxon>
    </lineage>
</organism>
<keyword evidence="2" id="KW-1185">Reference proteome</keyword>
<dbReference type="Proteomes" id="UP000266673">
    <property type="component" value="Unassembled WGS sequence"/>
</dbReference>
<protein>
    <submittedName>
        <fullName evidence="1">Uncharacterized protein</fullName>
    </submittedName>
</protein>
<evidence type="ECO:0000313" key="1">
    <source>
        <dbReference type="EMBL" id="RIB08143.1"/>
    </source>
</evidence>
<dbReference type="EMBL" id="QKWP01001546">
    <property type="protein sequence ID" value="RIB08143.1"/>
    <property type="molecule type" value="Genomic_DNA"/>
</dbReference>
<gene>
    <name evidence="1" type="ORF">C2G38_2045401</name>
</gene>
<proteinExistence type="predicted"/>
<comment type="caution">
    <text evidence="1">The sequence shown here is derived from an EMBL/GenBank/DDBJ whole genome shotgun (WGS) entry which is preliminary data.</text>
</comment>
<dbReference type="OrthoDB" id="2486651at2759"/>
<reference evidence="1 2" key="1">
    <citation type="submission" date="2018-06" db="EMBL/GenBank/DDBJ databases">
        <title>Comparative genomics reveals the genomic features of Rhizophagus irregularis, R. cerebriforme, R. diaphanum and Gigaspora rosea, and their symbiotic lifestyle signature.</title>
        <authorList>
            <person name="Morin E."/>
            <person name="San Clemente H."/>
            <person name="Chen E.C.H."/>
            <person name="De La Providencia I."/>
            <person name="Hainaut M."/>
            <person name="Kuo A."/>
            <person name="Kohler A."/>
            <person name="Murat C."/>
            <person name="Tang N."/>
            <person name="Roy S."/>
            <person name="Loubradou J."/>
            <person name="Henrissat B."/>
            <person name="Grigoriev I.V."/>
            <person name="Corradi N."/>
            <person name="Roux C."/>
            <person name="Martin F.M."/>
        </authorList>
    </citation>
    <scope>NUCLEOTIDE SEQUENCE [LARGE SCALE GENOMIC DNA]</scope>
    <source>
        <strain evidence="1 2">DAOM 194757</strain>
    </source>
</reference>